<evidence type="ECO:0000256" key="3">
    <source>
        <dbReference type="ARBA" id="ARBA00022729"/>
    </source>
</evidence>
<dbReference type="SMART" id="SM00408">
    <property type="entry name" value="IGc2"/>
    <property type="match status" value="3"/>
</dbReference>
<evidence type="ECO:0000313" key="11">
    <source>
        <dbReference type="EMBL" id="JAV65505.1"/>
    </source>
</evidence>
<dbReference type="SMART" id="SM00409">
    <property type="entry name" value="IG"/>
    <property type="match status" value="3"/>
</dbReference>
<dbReference type="InterPro" id="IPR007110">
    <property type="entry name" value="Ig-like_dom"/>
</dbReference>
<dbReference type="InterPro" id="IPR003598">
    <property type="entry name" value="Ig_sub2"/>
</dbReference>
<dbReference type="AlphaFoldDB" id="A0A1Y1L0N2"/>
<evidence type="ECO:0000256" key="4">
    <source>
        <dbReference type="ARBA" id="ARBA00022737"/>
    </source>
</evidence>
<evidence type="ECO:0000256" key="1">
    <source>
        <dbReference type="ARBA" id="ARBA00004236"/>
    </source>
</evidence>
<comment type="subcellular location">
    <subcellularLocation>
        <location evidence="1">Cell membrane</location>
    </subcellularLocation>
</comment>
<feature type="transmembrane region" description="Helical" evidence="9">
    <location>
        <begin position="422"/>
        <end position="441"/>
    </location>
</feature>
<feature type="domain" description="Ig-like" evidence="10">
    <location>
        <begin position="53"/>
        <end position="154"/>
    </location>
</feature>
<accession>A0A1Y1L0N2</accession>
<evidence type="ECO:0000256" key="8">
    <source>
        <dbReference type="ARBA" id="ARBA00023319"/>
    </source>
</evidence>
<feature type="domain" description="Ig-like" evidence="10">
    <location>
        <begin position="253"/>
        <end position="348"/>
    </location>
</feature>
<keyword evidence="5 9" id="KW-0472">Membrane</keyword>
<keyword evidence="9" id="KW-0812">Transmembrane</keyword>
<protein>
    <recommendedName>
        <fullName evidence="10">Ig-like domain-containing protein</fullName>
    </recommendedName>
</protein>
<evidence type="ECO:0000259" key="10">
    <source>
        <dbReference type="PROSITE" id="PS50835"/>
    </source>
</evidence>
<dbReference type="GO" id="GO:0005886">
    <property type="term" value="C:plasma membrane"/>
    <property type="evidence" value="ECO:0007669"/>
    <property type="project" value="UniProtKB-SubCell"/>
</dbReference>
<dbReference type="EMBL" id="GEZM01072484">
    <property type="protein sequence ID" value="JAV65505.1"/>
    <property type="molecule type" value="Transcribed_RNA"/>
</dbReference>
<evidence type="ECO:0000256" key="9">
    <source>
        <dbReference type="SAM" id="Phobius"/>
    </source>
</evidence>
<evidence type="ECO:0000256" key="7">
    <source>
        <dbReference type="ARBA" id="ARBA00023180"/>
    </source>
</evidence>
<dbReference type="Gene3D" id="2.60.40.10">
    <property type="entry name" value="Immunoglobulins"/>
    <property type="match status" value="3"/>
</dbReference>
<dbReference type="SUPFAM" id="SSF48726">
    <property type="entry name" value="Immunoglobulin"/>
    <property type="match status" value="3"/>
</dbReference>
<evidence type="ECO:0000256" key="6">
    <source>
        <dbReference type="ARBA" id="ARBA00023157"/>
    </source>
</evidence>
<dbReference type="GO" id="GO:0043005">
    <property type="term" value="C:neuron projection"/>
    <property type="evidence" value="ECO:0007669"/>
    <property type="project" value="TreeGrafter"/>
</dbReference>
<feature type="domain" description="Ig-like" evidence="10">
    <location>
        <begin position="155"/>
        <end position="249"/>
    </location>
</feature>
<dbReference type="FunFam" id="2.60.40.10:FF:000328">
    <property type="entry name" value="CLUMA_CG000981, isoform A"/>
    <property type="match status" value="1"/>
</dbReference>
<dbReference type="InterPro" id="IPR003599">
    <property type="entry name" value="Ig_sub"/>
</dbReference>
<dbReference type="InterPro" id="IPR036179">
    <property type="entry name" value="Ig-like_dom_sf"/>
</dbReference>
<keyword evidence="3" id="KW-0732">Signal</keyword>
<reference evidence="11" key="1">
    <citation type="journal article" date="2016" name="Sci. Rep.">
        <title>Molecular characterization of firefly nuptial gifts: a multi-omics approach sheds light on postcopulatory sexual selection.</title>
        <authorList>
            <person name="Al-Wathiqui N."/>
            <person name="Fallon T.R."/>
            <person name="South A."/>
            <person name="Weng J.K."/>
            <person name="Lewis S.M."/>
        </authorList>
    </citation>
    <scope>NUCLEOTIDE SEQUENCE</scope>
</reference>
<sequence length="442" mass="49545">MAKTCIIAAVLVFAFLTYGIIQIIIKLSTNDKEKEEESLIHMSSLNPREAFRPIFTDPIVNLTVPVGRDATFQCLVQHLGGYRVGWVKVDTKAIQAIHHNVITHNPRISISHSNHATWNLHIRGVQEEDGGVYMCQINTDPMKSQIGILKVVVSPDFIHDETSGDVIINEGTSAYLKCKASGRPAPRIEWRREDGTELIVRNATSRTRARTYVGHILNMTKISRSEMGVYLCIASNGIPPAISKRINVSVTFPPVIQVPNQLLAAPERTAVTLECNVQAYPRPINYWLGTAGEMLLSNDKRRIYETMAMPYEVQMRLIINSFNEEDKGTYQCVAKNSLGAVHSNIRLYDSPTTTPPNLEYEDDGRVKKYGLAENEQKGQLSNSASEHGRRPLLQITLRTPRATYHTFSENHIPQERVPSCTAIMIAITTITFPLLVLNLFLI</sequence>
<dbReference type="PANTHER" id="PTHR12231">
    <property type="entry name" value="CTX-RELATED TYPE I TRANSMEMBRANE PROTEIN"/>
    <property type="match status" value="1"/>
</dbReference>
<keyword evidence="9" id="KW-1133">Transmembrane helix</keyword>
<name>A0A1Y1L0N2_PHOPY</name>
<keyword evidence="7" id="KW-0325">Glycoprotein</keyword>
<evidence type="ECO:0000256" key="5">
    <source>
        <dbReference type="ARBA" id="ARBA00023136"/>
    </source>
</evidence>
<dbReference type="FunFam" id="2.60.40.10:FF:000032">
    <property type="entry name" value="palladin isoform X1"/>
    <property type="match status" value="1"/>
</dbReference>
<dbReference type="InterPro" id="IPR051170">
    <property type="entry name" value="Neural/epithelial_adhesion"/>
</dbReference>
<dbReference type="Pfam" id="PF13927">
    <property type="entry name" value="Ig_3"/>
    <property type="match status" value="2"/>
</dbReference>
<dbReference type="Pfam" id="PF07679">
    <property type="entry name" value="I-set"/>
    <property type="match status" value="1"/>
</dbReference>
<keyword evidence="4" id="KW-0677">Repeat</keyword>
<dbReference type="InterPro" id="IPR013098">
    <property type="entry name" value="Ig_I-set"/>
</dbReference>
<keyword evidence="6" id="KW-1015">Disulfide bond</keyword>
<keyword evidence="2" id="KW-1003">Cell membrane</keyword>
<evidence type="ECO:0000256" key="2">
    <source>
        <dbReference type="ARBA" id="ARBA00022475"/>
    </source>
</evidence>
<organism evidence="11">
    <name type="scientific">Photinus pyralis</name>
    <name type="common">Common eastern firefly</name>
    <name type="synonym">Lampyris pyralis</name>
    <dbReference type="NCBI Taxonomy" id="7054"/>
    <lineage>
        <taxon>Eukaryota</taxon>
        <taxon>Metazoa</taxon>
        <taxon>Ecdysozoa</taxon>
        <taxon>Arthropoda</taxon>
        <taxon>Hexapoda</taxon>
        <taxon>Insecta</taxon>
        <taxon>Pterygota</taxon>
        <taxon>Neoptera</taxon>
        <taxon>Endopterygota</taxon>
        <taxon>Coleoptera</taxon>
        <taxon>Polyphaga</taxon>
        <taxon>Elateriformia</taxon>
        <taxon>Elateroidea</taxon>
        <taxon>Lampyridae</taxon>
        <taxon>Lampyrinae</taxon>
        <taxon>Photinus</taxon>
    </lineage>
</organism>
<dbReference type="PROSITE" id="PS50835">
    <property type="entry name" value="IG_LIKE"/>
    <property type="match status" value="3"/>
</dbReference>
<dbReference type="PANTHER" id="PTHR12231:SF255">
    <property type="entry name" value="DPR-INTERACTING PROTEIN ALPHA, ISOFORM A"/>
    <property type="match status" value="1"/>
</dbReference>
<keyword evidence="8" id="KW-0393">Immunoglobulin domain</keyword>
<dbReference type="InterPro" id="IPR013783">
    <property type="entry name" value="Ig-like_fold"/>
</dbReference>
<proteinExistence type="predicted"/>